<accession>A0A231GUQ3</accession>
<dbReference type="AlphaFoldDB" id="A0A231GUQ3"/>
<sequence>MIDQGRNVLQQIISRQQAFVGLLNAATGLVQELKPIAVDDQPEIQQLLDNLSQMIGMLAGHDDLLRNILQILPVPWRLFANATGTGPELVGNGPDGAFIDSFMCALSGYAQKVGKPTYLQDCK</sequence>
<dbReference type="Proteomes" id="UP000215506">
    <property type="component" value="Unassembled WGS sequence"/>
</dbReference>
<organism evidence="1 2">
    <name type="scientific">Nocardia cerradoensis</name>
    <dbReference type="NCBI Taxonomy" id="85688"/>
    <lineage>
        <taxon>Bacteria</taxon>
        <taxon>Bacillati</taxon>
        <taxon>Actinomycetota</taxon>
        <taxon>Actinomycetes</taxon>
        <taxon>Mycobacteriales</taxon>
        <taxon>Nocardiaceae</taxon>
        <taxon>Nocardia</taxon>
    </lineage>
</organism>
<gene>
    <name evidence="1" type="ORF">B7C42_07523</name>
</gene>
<comment type="caution">
    <text evidence="1">The sequence shown here is derived from an EMBL/GenBank/DDBJ whole genome shotgun (WGS) entry which is preliminary data.</text>
</comment>
<evidence type="ECO:0000313" key="1">
    <source>
        <dbReference type="EMBL" id="OXR40357.1"/>
    </source>
</evidence>
<reference evidence="1 2" key="1">
    <citation type="submission" date="2017-07" db="EMBL/GenBank/DDBJ databases">
        <title>First draft Genome Sequence of Nocardia cerradoensis isolated from human infection.</title>
        <authorList>
            <person name="Carrasco G."/>
        </authorList>
    </citation>
    <scope>NUCLEOTIDE SEQUENCE [LARGE SCALE GENOMIC DNA]</scope>
    <source>
        <strain evidence="1 2">CNM20130759</strain>
    </source>
</reference>
<dbReference type="EMBL" id="NGAF01000033">
    <property type="protein sequence ID" value="OXR40357.1"/>
    <property type="molecule type" value="Genomic_DNA"/>
</dbReference>
<proteinExistence type="predicted"/>
<name>A0A231GUQ3_9NOCA</name>
<keyword evidence="2" id="KW-1185">Reference proteome</keyword>
<evidence type="ECO:0000313" key="2">
    <source>
        <dbReference type="Proteomes" id="UP000215506"/>
    </source>
</evidence>
<protein>
    <submittedName>
        <fullName evidence="1">Uncharacterized protein</fullName>
    </submittedName>
</protein>